<comment type="caution">
    <text evidence="2">The sequence shown here is derived from an EMBL/GenBank/DDBJ whole genome shotgun (WGS) entry which is preliminary data.</text>
</comment>
<evidence type="ECO:0000313" key="3">
    <source>
        <dbReference type="Proteomes" id="UP001226867"/>
    </source>
</evidence>
<evidence type="ECO:0000313" key="2">
    <source>
        <dbReference type="EMBL" id="MDP9901035.1"/>
    </source>
</evidence>
<protein>
    <recommendedName>
        <fullName evidence="1">DUF4123 domain-containing protein</fullName>
    </recommendedName>
</protein>
<dbReference type="RefSeq" id="WP_307690824.1">
    <property type="nucleotide sequence ID" value="NZ_JAUSRO010000010.1"/>
</dbReference>
<organism evidence="2 3">
    <name type="scientific">Variovorax ginsengisoli</name>
    <dbReference type="NCBI Taxonomy" id="363844"/>
    <lineage>
        <taxon>Bacteria</taxon>
        <taxon>Pseudomonadati</taxon>
        <taxon>Pseudomonadota</taxon>
        <taxon>Betaproteobacteria</taxon>
        <taxon>Burkholderiales</taxon>
        <taxon>Comamonadaceae</taxon>
        <taxon>Variovorax</taxon>
    </lineage>
</organism>
<dbReference type="Proteomes" id="UP001226867">
    <property type="component" value="Unassembled WGS sequence"/>
</dbReference>
<dbReference type="EMBL" id="JAUSRO010000010">
    <property type="protein sequence ID" value="MDP9901035.1"/>
    <property type="molecule type" value="Genomic_DNA"/>
</dbReference>
<dbReference type="InterPro" id="IPR025391">
    <property type="entry name" value="DUF4123"/>
</dbReference>
<reference evidence="2 3" key="1">
    <citation type="submission" date="2023-07" db="EMBL/GenBank/DDBJ databases">
        <title>Sorghum-associated microbial communities from plants grown in Nebraska, USA.</title>
        <authorList>
            <person name="Schachtman D."/>
        </authorList>
    </citation>
    <scope>NUCLEOTIDE SEQUENCE [LARGE SCALE GENOMIC DNA]</scope>
    <source>
        <strain evidence="2 3">DS1607</strain>
    </source>
</reference>
<sequence length="191" mass="20717">MTTLRVDPSSLVTPLATVQHKAGLWAQADQQVFAVVMGHRVPGLPTRLAAADVAAFDCLLPGALEPQTTLDAPYLVQLRPVSGFTDWLLFEAAASLGEWGVLVRSPARLIVLRNHLRGLLQALLPGGQRIRLDWMDPAVMRAVLPLAGPSDLTAFFGPVRSLVVPGARAWQHADLQMGRLVQRDIPVLQTE</sequence>
<proteinExistence type="predicted"/>
<keyword evidence="3" id="KW-1185">Reference proteome</keyword>
<feature type="domain" description="DUF4123" evidence="1">
    <location>
        <begin position="33"/>
        <end position="150"/>
    </location>
</feature>
<evidence type="ECO:0000259" key="1">
    <source>
        <dbReference type="Pfam" id="PF13503"/>
    </source>
</evidence>
<dbReference type="Pfam" id="PF13503">
    <property type="entry name" value="DUF4123"/>
    <property type="match status" value="1"/>
</dbReference>
<accession>A0ABT9S9K0</accession>
<gene>
    <name evidence="2" type="ORF">J2W36_003301</name>
</gene>
<name>A0ABT9S9K0_9BURK</name>